<gene>
    <name evidence="7" type="ORF">H2204_006679</name>
</gene>
<sequence>MALSSRFSRLPELSHISPSQRGRDFARQSGKIISQLLMDSELDKASLTFLLGCCLSAVYWLACGPNGKAWFLVGICVRMAYSLSLHSLDDDLRDPEARSLSSAEWTRREGLRRAWWLVVECDNFASVVRCRPLSIDRSRMDVLLPCKDECWFSETPCTSAFLDDNIQRSWMDLKSSSNKNPHAWYLLVNQLMIRGHEMSLNPRKSVRDQKNLQDLIQAVAMSLPQEFSRTRHGATAFEEGSVGHDNWVVALHLMLQSARVYVVDSESEALEAGQSPDSPEDGVGSPPHTFALQIAPQKYRPMLNAMLRATRTWPPDFCVTCQPFQVCTLLGPYAAHLQATFAAADASRGALERDLIHETIAHIAKYWEIGSATLGWFTSLLPSSLFIMSSRS</sequence>
<protein>
    <recommendedName>
        <fullName evidence="6">Xylanolytic transcriptional activator regulatory domain-containing protein</fullName>
    </recommendedName>
</protein>
<organism evidence="7 8">
    <name type="scientific">Knufia peltigerae</name>
    <dbReference type="NCBI Taxonomy" id="1002370"/>
    <lineage>
        <taxon>Eukaryota</taxon>
        <taxon>Fungi</taxon>
        <taxon>Dikarya</taxon>
        <taxon>Ascomycota</taxon>
        <taxon>Pezizomycotina</taxon>
        <taxon>Eurotiomycetes</taxon>
        <taxon>Chaetothyriomycetidae</taxon>
        <taxon>Chaetothyriales</taxon>
        <taxon>Trichomeriaceae</taxon>
        <taxon>Knufia</taxon>
    </lineage>
</organism>
<keyword evidence="5" id="KW-0539">Nucleus</keyword>
<keyword evidence="4" id="KW-0804">Transcription</keyword>
<dbReference type="GO" id="GO:0006351">
    <property type="term" value="P:DNA-templated transcription"/>
    <property type="evidence" value="ECO:0007669"/>
    <property type="project" value="InterPro"/>
</dbReference>
<dbReference type="PANTHER" id="PTHR47338">
    <property type="entry name" value="ZN(II)2CYS6 TRANSCRIPTION FACTOR (EUROFUNG)-RELATED"/>
    <property type="match status" value="1"/>
</dbReference>
<dbReference type="GO" id="GO:0005634">
    <property type="term" value="C:nucleus"/>
    <property type="evidence" value="ECO:0007669"/>
    <property type="project" value="UniProtKB-SubCell"/>
</dbReference>
<dbReference type="Proteomes" id="UP001172681">
    <property type="component" value="Unassembled WGS sequence"/>
</dbReference>
<dbReference type="SMART" id="SM00906">
    <property type="entry name" value="Fungal_trans"/>
    <property type="match status" value="1"/>
</dbReference>
<dbReference type="Pfam" id="PF04082">
    <property type="entry name" value="Fungal_trans"/>
    <property type="match status" value="1"/>
</dbReference>
<evidence type="ECO:0000256" key="1">
    <source>
        <dbReference type="ARBA" id="ARBA00004123"/>
    </source>
</evidence>
<keyword evidence="3" id="KW-0805">Transcription regulation</keyword>
<dbReference type="EMBL" id="JAPDRN010000042">
    <property type="protein sequence ID" value="KAJ9633893.1"/>
    <property type="molecule type" value="Genomic_DNA"/>
</dbReference>
<feature type="domain" description="Xylanolytic transcriptional activator regulatory" evidence="6">
    <location>
        <begin position="69"/>
        <end position="149"/>
    </location>
</feature>
<accession>A0AA38Y3A6</accession>
<dbReference type="GO" id="GO:0008270">
    <property type="term" value="F:zinc ion binding"/>
    <property type="evidence" value="ECO:0007669"/>
    <property type="project" value="InterPro"/>
</dbReference>
<keyword evidence="2" id="KW-0479">Metal-binding</keyword>
<evidence type="ECO:0000256" key="2">
    <source>
        <dbReference type="ARBA" id="ARBA00022723"/>
    </source>
</evidence>
<evidence type="ECO:0000259" key="6">
    <source>
        <dbReference type="SMART" id="SM00906"/>
    </source>
</evidence>
<dbReference type="CDD" id="cd12148">
    <property type="entry name" value="fungal_TF_MHR"/>
    <property type="match status" value="1"/>
</dbReference>
<comment type="caution">
    <text evidence="7">The sequence shown here is derived from an EMBL/GenBank/DDBJ whole genome shotgun (WGS) entry which is preliminary data.</text>
</comment>
<evidence type="ECO:0000256" key="4">
    <source>
        <dbReference type="ARBA" id="ARBA00023163"/>
    </source>
</evidence>
<comment type="subcellular location">
    <subcellularLocation>
        <location evidence="1">Nucleus</location>
    </subcellularLocation>
</comment>
<dbReference type="InterPro" id="IPR007219">
    <property type="entry name" value="XnlR_reg_dom"/>
</dbReference>
<dbReference type="InterPro" id="IPR050815">
    <property type="entry name" value="TF_fung"/>
</dbReference>
<evidence type="ECO:0000256" key="5">
    <source>
        <dbReference type="ARBA" id="ARBA00023242"/>
    </source>
</evidence>
<evidence type="ECO:0000256" key="3">
    <source>
        <dbReference type="ARBA" id="ARBA00023015"/>
    </source>
</evidence>
<dbReference type="GO" id="GO:0003677">
    <property type="term" value="F:DNA binding"/>
    <property type="evidence" value="ECO:0007669"/>
    <property type="project" value="InterPro"/>
</dbReference>
<dbReference type="GO" id="GO:0000981">
    <property type="term" value="F:DNA-binding transcription factor activity, RNA polymerase II-specific"/>
    <property type="evidence" value="ECO:0007669"/>
    <property type="project" value="InterPro"/>
</dbReference>
<dbReference type="PANTHER" id="PTHR47338:SF5">
    <property type="entry name" value="ZN(II)2CYS6 TRANSCRIPTION FACTOR (EUROFUNG)"/>
    <property type="match status" value="1"/>
</dbReference>
<reference evidence="7" key="1">
    <citation type="submission" date="2022-10" db="EMBL/GenBank/DDBJ databases">
        <title>Culturing micro-colonial fungi from biological soil crusts in the Mojave desert and describing Neophaeococcomyces mojavensis, and introducing the new genera and species Taxawa tesnikishii.</title>
        <authorList>
            <person name="Kurbessoian T."/>
            <person name="Stajich J.E."/>
        </authorList>
    </citation>
    <scope>NUCLEOTIDE SEQUENCE</scope>
    <source>
        <strain evidence="7">TK_35</strain>
    </source>
</reference>
<evidence type="ECO:0000313" key="8">
    <source>
        <dbReference type="Proteomes" id="UP001172681"/>
    </source>
</evidence>
<evidence type="ECO:0000313" key="7">
    <source>
        <dbReference type="EMBL" id="KAJ9633893.1"/>
    </source>
</evidence>
<keyword evidence="8" id="KW-1185">Reference proteome</keyword>
<proteinExistence type="predicted"/>
<name>A0AA38Y3A6_9EURO</name>
<dbReference type="AlphaFoldDB" id="A0AA38Y3A6"/>